<dbReference type="GO" id="GO:0046872">
    <property type="term" value="F:metal ion binding"/>
    <property type="evidence" value="ECO:0007669"/>
    <property type="project" value="UniProtKB-KW"/>
</dbReference>
<dbReference type="EMBL" id="LXEY01000017">
    <property type="protein sequence ID" value="OAV61168.1"/>
    <property type="molecule type" value="Genomic_DNA"/>
</dbReference>
<keyword evidence="10" id="KW-1133">Transmembrane helix</keyword>
<dbReference type="AlphaFoldDB" id="A0A1B7LZS6"/>
<dbReference type="PROSITE" id="PS51318">
    <property type="entry name" value="TAT"/>
    <property type="match status" value="1"/>
</dbReference>
<evidence type="ECO:0000256" key="5">
    <source>
        <dbReference type="ARBA" id="ARBA00022729"/>
    </source>
</evidence>
<keyword evidence="6" id="KW-0560">Oxidoreductase</keyword>
<comment type="cofactor">
    <cofactor evidence="1">
        <name>heme b</name>
        <dbReference type="ChEBI" id="CHEBI:60344"/>
    </cofactor>
</comment>
<feature type="transmembrane region" description="Helical" evidence="10">
    <location>
        <begin position="21"/>
        <end position="43"/>
    </location>
</feature>
<dbReference type="InterPro" id="IPR048328">
    <property type="entry name" value="Dyp_perox_C"/>
</dbReference>
<keyword evidence="10" id="KW-0812">Transmembrane</keyword>
<evidence type="ECO:0000256" key="7">
    <source>
        <dbReference type="ARBA" id="ARBA00023004"/>
    </source>
</evidence>
<dbReference type="NCBIfam" id="TIGR01413">
    <property type="entry name" value="Dyp_perox_fam"/>
    <property type="match status" value="1"/>
</dbReference>
<feature type="domain" description="Dyp-type peroxidase C-terminal" evidence="12">
    <location>
        <begin position="241"/>
        <end position="436"/>
    </location>
</feature>
<organism evidence="13 14">
    <name type="scientific">Enteractinococcus helveticum</name>
    <dbReference type="NCBI Taxonomy" id="1837282"/>
    <lineage>
        <taxon>Bacteria</taxon>
        <taxon>Bacillati</taxon>
        <taxon>Actinomycetota</taxon>
        <taxon>Actinomycetes</taxon>
        <taxon>Micrococcales</taxon>
        <taxon>Micrococcaceae</taxon>
    </lineage>
</organism>
<feature type="domain" description="Dyp-type peroxidase N-terminal" evidence="11">
    <location>
        <begin position="87"/>
        <end position="228"/>
    </location>
</feature>
<dbReference type="InterPro" id="IPR006314">
    <property type="entry name" value="Dyp_peroxidase"/>
</dbReference>
<keyword evidence="4" id="KW-0479">Metal-binding</keyword>
<dbReference type="InterPro" id="IPR011008">
    <property type="entry name" value="Dimeric_a/b-barrel"/>
</dbReference>
<accession>A0A1B7LZS6</accession>
<keyword evidence="14" id="KW-1185">Reference proteome</keyword>
<evidence type="ECO:0000259" key="11">
    <source>
        <dbReference type="Pfam" id="PF04261"/>
    </source>
</evidence>
<dbReference type="InterPro" id="IPR006311">
    <property type="entry name" value="TAT_signal"/>
</dbReference>
<keyword evidence="5" id="KW-0732">Signal</keyword>
<evidence type="ECO:0000256" key="8">
    <source>
        <dbReference type="ARBA" id="ARBA00025737"/>
    </source>
</evidence>
<feature type="region of interest" description="Disordered" evidence="9">
    <location>
        <begin position="316"/>
        <end position="339"/>
    </location>
</feature>
<comment type="caution">
    <text evidence="13">The sequence shown here is derived from an EMBL/GenBank/DDBJ whole genome shotgun (WGS) entry which is preliminary data.</text>
</comment>
<dbReference type="STRING" id="1837282.A6F49_09340"/>
<keyword evidence="3" id="KW-0349">Heme</keyword>
<evidence type="ECO:0000256" key="6">
    <source>
        <dbReference type="ARBA" id="ARBA00023002"/>
    </source>
</evidence>
<dbReference type="SUPFAM" id="SSF54909">
    <property type="entry name" value="Dimeric alpha+beta barrel"/>
    <property type="match status" value="1"/>
</dbReference>
<comment type="similarity">
    <text evidence="8">Belongs to the DyP-type peroxidase family.</text>
</comment>
<sequence>MTNTNHSTERQPTRGVSRRGLLLGAGGVVGGGLVGAAAGYSVASTAAPAAPGDLQQPVDVSPGVANTQVTVSHPYGTDTIAFYGPRQAGVDTPQQAHAIYIGLNLKDDTDADRLSSMMRLLTDDAARLTQGRGALADLDEELAAAPARLTVTFGFGSEVFDRTRPELKPAWLKPLPTYGIDQLDPAYTGGDVVIQIQGDDPLSVAHARRMLLKDARAFATVAWVQSGFTHARASRPDNTTMRNLFGQIDGTGNPEPGSERAERIIWGVGQGDGGGTKNLQPWIDNGTSMVIRRIAMNVDEWDELDRPAQEGVVGRTLGSGAPLTGEHEHDAPDFEALGPSGFPVISDISHIRRARSDDPDEAMFRRSFNYDEQPAASGDTLHGQTGVSQSGLIFVAFQCDVEQQYTPIQDRLAETDHLNLWTIPIGSAVFAVPPGCQPDGYIGEALFA</sequence>
<evidence type="ECO:0000259" key="12">
    <source>
        <dbReference type="Pfam" id="PF20628"/>
    </source>
</evidence>
<dbReference type="GO" id="GO:0005829">
    <property type="term" value="C:cytosol"/>
    <property type="evidence" value="ECO:0007669"/>
    <property type="project" value="TreeGrafter"/>
</dbReference>
<keyword evidence="7" id="KW-0408">Iron</keyword>
<evidence type="ECO:0000256" key="4">
    <source>
        <dbReference type="ARBA" id="ARBA00022723"/>
    </source>
</evidence>
<reference evidence="13 14" key="1">
    <citation type="submission" date="2016-04" db="EMBL/GenBank/DDBJ databases">
        <title>First whole genome shotgun sequence of the bacterium Enteractinococcus sp. strain UASWS1574.</title>
        <authorList>
            <person name="Crovadore J."/>
            <person name="Chablais R."/>
            <person name="Lefort F."/>
        </authorList>
    </citation>
    <scope>NUCLEOTIDE SEQUENCE [LARGE SCALE GENOMIC DNA]</scope>
    <source>
        <strain evidence="13 14">UASWS1574</strain>
    </source>
</reference>
<evidence type="ECO:0000256" key="10">
    <source>
        <dbReference type="SAM" id="Phobius"/>
    </source>
</evidence>
<evidence type="ECO:0000313" key="13">
    <source>
        <dbReference type="EMBL" id="OAV61168.1"/>
    </source>
</evidence>
<dbReference type="Pfam" id="PF04261">
    <property type="entry name" value="Dyp_perox_N"/>
    <property type="match status" value="1"/>
</dbReference>
<keyword evidence="10" id="KW-0472">Membrane</keyword>
<dbReference type="Pfam" id="PF20628">
    <property type="entry name" value="Dyp_perox_C"/>
    <property type="match status" value="1"/>
</dbReference>
<dbReference type="GO" id="GO:0020037">
    <property type="term" value="F:heme binding"/>
    <property type="evidence" value="ECO:0007669"/>
    <property type="project" value="InterPro"/>
</dbReference>
<dbReference type="OrthoDB" id="9781066at2"/>
<gene>
    <name evidence="13" type="ORF">A6F49_09340</name>
</gene>
<proteinExistence type="inferred from homology"/>
<evidence type="ECO:0000256" key="9">
    <source>
        <dbReference type="SAM" id="MobiDB-lite"/>
    </source>
</evidence>
<evidence type="ECO:0000313" key="14">
    <source>
        <dbReference type="Proteomes" id="UP000078292"/>
    </source>
</evidence>
<keyword evidence="2 13" id="KW-0575">Peroxidase</keyword>
<evidence type="ECO:0000256" key="3">
    <source>
        <dbReference type="ARBA" id="ARBA00022617"/>
    </source>
</evidence>
<dbReference type="PANTHER" id="PTHR30521">
    <property type="entry name" value="DEFERROCHELATASE/PEROXIDASE"/>
    <property type="match status" value="1"/>
</dbReference>
<evidence type="ECO:0000256" key="1">
    <source>
        <dbReference type="ARBA" id="ARBA00001970"/>
    </source>
</evidence>
<dbReference type="GO" id="GO:0004601">
    <property type="term" value="F:peroxidase activity"/>
    <property type="evidence" value="ECO:0007669"/>
    <property type="project" value="UniProtKB-KW"/>
</dbReference>
<dbReference type="InterPro" id="IPR048327">
    <property type="entry name" value="Dyp_perox_N"/>
</dbReference>
<evidence type="ECO:0000256" key="2">
    <source>
        <dbReference type="ARBA" id="ARBA00022559"/>
    </source>
</evidence>
<name>A0A1B7LZS6_9MICC</name>
<dbReference type="RefSeq" id="WP_043057780.1">
    <property type="nucleotide sequence ID" value="NZ_LXEY01000017.1"/>
</dbReference>
<dbReference type="PANTHER" id="PTHR30521:SF4">
    <property type="entry name" value="DEFERROCHELATASE"/>
    <property type="match status" value="1"/>
</dbReference>
<protein>
    <submittedName>
        <fullName evidence="13">Peroxidase</fullName>
    </submittedName>
</protein>
<dbReference type="PROSITE" id="PS51404">
    <property type="entry name" value="DYP_PEROXIDASE"/>
    <property type="match status" value="1"/>
</dbReference>
<dbReference type="Proteomes" id="UP000078292">
    <property type="component" value="Unassembled WGS sequence"/>
</dbReference>